<feature type="compositionally biased region" description="Basic residues" evidence="1">
    <location>
        <begin position="81"/>
        <end position="94"/>
    </location>
</feature>
<comment type="caution">
    <text evidence="2">The sequence shown here is derived from an EMBL/GenBank/DDBJ whole genome shotgun (WGS) entry which is preliminary data.</text>
</comment>
<organism evidence="2 3">
    <name type="scientific">Parathielavia hyrcaniae</name>
    <dbReference type="NCBI Taxonomy" id="113614"/>
    <lineage>
        <taxon>Eukaryota</taxon>
        <taxon>Fungi</taxon>
        <taxon>Dikarya</taxon>
        <taxon>Ascomycota</taxon>
        <taxon>Pezizomycotina</taxon>
        <taxon>Sordariomycetes</taxon>
        <taxon>Sordariomycetidae</taxon>
        <taxon>Sordariales</taxon>
        <taxon>Chaetomiaceae</taxon>
        <taxon>Parathielavia</taxon>
    </lineage>
</organism>
<dbReference type="Gene3D" id="1.10.10.60">
    <property type="entry name" value="Homeodomain-like"/>
    <property type="match status" value="1"/>
</dbReference>
<evidence type="ECO:0000313" key="2">
    <source>
        <dbReference type="EMBL" id="KAK4097081.1"/>
    </source>
</evidence>
<evidence type="ECO:0000313" key="3">
    <source>
        <dbReference type="Proteomes" id="UP001305647"/>
    </source>
</evidence>
<dbReference type="Proteomes" id="UP001305647">
    <property type="component" value="Unassembled WGS sequence"/>
</dbReference>
<feature type="region of interest" description="Disordered" evidence="1">
    <location>
        <begin position="75"/>
        <end position="94"/>
    </location>
</feature>
<evidence type="ECO:0000256" key="1">
    <source>
        <dbReference type="SAM" id="MobiDB-lite"/>
    </source>
</evidence>
<evidence type="ECO:0008006" key="4">
    <source>
        <dbReference type="Google" id="ProtNLM"/>
    </source>
</evidence>
<reference evidence="2" key="1">
    <citation type="journal article" date="2023" name="Mol. Phylogenet. Evol.">
        <title>Genome-scale phylogeny and comparative genomics of the fungal order Sordariales.</title>
        <authorList>
            <person name="Hensen N."/>
            <person name="Bonometti L."/>
            <person name="Westerberg I."/>
            <person name="Brannstrom I.O."/>
            <person name="Guillou S."/>
            <person name="Cros-Aarteil S."/>
            <person name="Calhoun S."/>
            <person name="Haridas S."/>
            <person name="Kuo A."/>
            <person name="Mondo S."/>
            <person name="Pangilinan J."/>
            <person name="Riley R."/>
            <person name="LaButti K."/>
            <person name="Andreopoulos B."/>
            <person name="Lipzen A."/>
            <person name="Chen C."/>
            <person name="Yan M."/>
            <person name="Daum C."/>
            <person name="Ng V."/>
            <person name="Clum A."/>
            <person name="Steindorff A."/>
            <person name="Ohm R.A."/>
            <person name="Martin F."/>
            <person name="Silar P."/>
            <person name="Natvig D.O."/>
            <person name="Lalanne C."/>
            <person name="Gautier V."/>
            <person name="Ament-Velasquez S.L."/>
            <person name="Kruys A."/>
            <person name="Hutchinson M.I."/>
            <person name="Powell A.J."/>
            <person name="Barry K."/>
            <person name="Miller A.N."/>
            <person name="Grigoriev I.V."/>
            <person name="Debuchy R."/>
            <person name="Gladieux P."/>
            <person name="Hiltunen Thoren M."/>
            <person name="Johannesson H."/>
        </authorList>
    </citation>
    <scope>NUCLEOTIDE SEQUENCE</scope>
    <source>
        <strain evidence="2">CBS 757.83</strain>
    </source>
</reference>
<keyword evidence="3" id="KW-1185">Reference proteome</keyword>
<proteinExistence type="predicted"/>
<reference evidence="2" key="2">
    <citation type="submission" date="2023-05" db="EMBL/GenBank/DDBJ databases">
        <authorList>
            <consortium name="Lawrence Berkeley National Laboratory"/>
            <person name="Steindorff A."/>
            <person name="Hensen N."/>
            <person name="Bonometti L."/>
            <person name="Westerberg I."/>
            <person name="Brannstrom I.O."/>
            <person name="Guillou S."/>
            <person name="Cros-Aarteil S."/>
            <person name="Calhoun S."/>
            <person name="Haridas S."/>
            <person name="Kuo A."/>
            <person name="Mondo S."/>
            <person name="Pangilinan J."/>
            <person name="Riley R."/>
            <person name="Labutti K."/>
            <person name="Andreopoulos B."/>
            <person name="Lipzen A."/>
            <person name="Chen C."/>
            <person name="Yanf M."/>
            <person name="Daum C."/>
            <person name="Ng V."/>
            <person name="Clum A."/>
            <person name="Ohm R."/>
            <person name="Martin F."/>
            <person name="Silar P."/>
            <person name="Natvig D."/>
            <person name="Lalanne C."/>
            <person name="Gautier V."/>
            <person name="Ament-Velasquez S.L."/>
            <person name="Kruys A."/>
            <person name="Hutchinson M.I."/>
            <person name="Powell A.J."/>
            <person name="Barry K."/>
            <person name="Miller A.N."/>
            <person name="Grigoriev I.V."/>
            <person name="Debuchy R."/>
            <person name="Gladieux P."/>
            <person name="Thoren M.H."/>
            <person name="Johannesson H."/>
        </authorList>
    </citation>
    <scope>NUCLEOTIDE SEQUENCE</scope>
    <source>
        <strain evidence="2">CBS 757.83</strain>
    </source>
</reference>
<accession>A0AAN6PXA6</accession>
<protein>
    <recommendedName>
        <fullName evidence="4">Transposase IS30-like HTH domain-containing protein</fullName>
    </recommendedName>
</protein>
<gene>
    <name evidence="2" type="ORF">N658DRAFT_500837</name>
</gene>
<dbReference type="AlphaFoldDB" id="A0AAN6PXA6"/>
<name>A0AAN6PXA6_9PEZI</name>
<dbReference type="EMBL" id="MU863685">
    <property type="protein sequence ID" value="KAK4097081.1"/>
    <property type="molecule type" value="Genomic_DNA"/>
</dbReference>
<sequence>MATGTPVPAPTSTRGLSIADLIHPATPRPKRFNRATELTRDDRIRIRALHDFGHTYREIAARTQHTLNQIHRAIQDPVTPQKKKPRKGAIRTPL</sequence>